<dbReference type="AlphaFoldDB" id="A0AAD9S5Q0"/>
<reference evidence="1" key="1">
    <citation type="submission" date="2023-06" db="EMBL/GenBank/DDBJ databases">
        <authorList>
            <person name="Noh H."/>
        </authorList>
    </citation>
    <scope>NUCLEOTIDE SEQUENCE</scope>
    <source>
        <strain evidence="1">DUCC20226</strain>
    </source>
</reference>
<evidence type="ECO:0000313" key="1">
    <source>
        <dbReference type="EMBL" id="KAK2599863.1"/>
    </source>
</evidence>
<keyword evidence="2" id="KW-1185">Reference proteome</keyword>
<sequence>MPKEMRARTKKRTMMMIAIVSFSLTILAVSPLAWVLGNRWCGREGSFSNGAGPLWNGSGNDLRFDVSETGGVWVVLLPLSFPAGLLALEWMLSCGDGGRCLGGAWLFCSSEEGLVQDGRVEPKTGVSARETAATHNNTTDRREFEVWNARLRMRKEDNANVNVEEEEKILQCYKDGGLILWWPDRYPAGAAAKQPASRSRQDQEVVVVV</sequence>
<accession>A0AAD9S5Q0</accession>
<evidence type="ECO:0000313" key="2">
    <source>
        <dbReference type="Proteomes" id="UP001265746"/>
    </source>
</evidence>
<gene>
    <name evidence="1" type="ORF">N8I77_011585</name>
</gene>
<dbReference type="Proteomes" id="UP001265746">
    <property type="component" value="Unassembled WGS sequence"/>
</dbReference>
<name>A0AAD9S5Q0_PHOAM</name>
<dbReference type="EMBL" id="JAUJFL010000007">
    <property type="protein sequence ID" value="KAK2599863.1"/>
    <property type="molecule type" value="Genomic_DNA"/>
</dbReference>
<comment type="caution">
    <text evidence="1">The sequence shown here is derived from an EMBL/GenBank/DDBJ whole genome shotgun (WGS) entry which is preliminary data.</text>
</comment>
<organism evidence="1 2">
    <name type="scientific">Phomopsis amygdali</name>
    <name type="common">Fusicoccum amygdali</name>
    <dbReference type="NCBI Taxonomy" id="1214568"/>
    <lineage>
        <taxon>Eukaryota</taxon>
        <taxon>Fungi</taxon>
        <taxon>Dikarya</taxon>
        <taxon>Ascomycota</taxon>
        <taxon>Pezizomycotina</taxon>
        <taxon>Sordariomycetes</taxon>
        <taxon>Sordariomycetidae</taxon>
        <taxon>Diaporthales</taxon>
        <taxon>Diaporthaceae</taxon>
        <taxon>Diaporthe</taxon>
    </lineage>
</organism>
<protein>
    <submittedName>
        <fullName evidence="1">Uncharacterized protein</fullName>
    </submittedName>
</protein>
<proteinExistence type="predicted"/>